<evidence type="ECO:0000313" key="1">
    <source>
        <dbReference type="EMBL" id="KAG8014587.1"/>
    </source>
</evidence>
<name>A0ACB7FJA1_NIBAL</name>
<evidence type="ECO:0000313" key="2">
    <source>
        <dbReference type="Proteomes" id="UP000805704"/>
    </source>
</evidence>
<reference evidence="1" key="1">
    <citation type="submission" date="2020-04" db="EMBL/GenBank/DDBJ databases">
        <title>A chromosome-scale assembly and high-density genetic map of the yellow drum (Nibea albiflora) genome.</title>
        <authorList>
            <person name="Xu D."/>
            <person name="Zhang W."/>
            <person name="Chen R."/>
            <person name="Tan P."/>
            <person name="Wang L."/>
            <person name="Song H."/>
            <person name="Tian L."/>
            <person name="Zhu Q."/>
            <person name="Wang B."/>
        </authorList>
    </citation>
    <scope>NUCLEOTIDE SEQUENCE</scope>
    <source>
        <strain evidence="1">ZJHYS-2018</strain>
    </source>
</reference>
<gene>
    <name evidence="1" type="primary">DNHD1</name>
    <name evidence="1" type="ORF">GBF38_003129</name>
</gene>
<dbReference type="Proteomes" id="UP000805704">
    <property type="component" value="Chromosome 1"/>
</dbReference>
<protein>
    <submittedName>
        <fullName evidence="1">Dynein heavy chain domain-containing protein 1</fullName>
    </submittedName>
</protein>
<accession>A0ACB7FJA1</accession>
<dbReference type="EMBL" id="CM024789">
    <property type="protein sequence ID" value="KAG8014587.1"/>
    <property type="molecule type" value="Genomic_DNA"/>
</dbReference>
<organism evidence="1 2">
    <name type="scientific">Nibea albiflora</name>
    <name type="common">Yellow drum</name>
    <name type="synonym">Corvina albiflora</name>
    <dbReference type="NCBI Taxonomy" id="240163"/>
    <lineage>
        <taxon>Eukaryota</taxon>
        <taxon>Metazoa</taxon>
        <taxon>Chordata</taxon>
        <taxon>Craniata</taxon>
        <taxon>Vertebrata</taxon>
        <taxon>Euteleostomi</taxon>
        <taxon>Actinopterygii</taxon>
        <taxon>Neopterygii</taxon>
        <taxon>Teleostei</taxon>
        <taxon>Neoteleostei</taxon>
        <taxon>Acanthomorphata</taxon>
        <taxon>Eupercaria</taxon>
        <taxon>Sciaenidae</taxon>
        <taxon>Nibea</taxon>
    </lineage>
</organism>
<proteinExistence type="predicted"/>
<comment type="caution">
    <text evidence="1">The sequence shown here is derived from an EMBL/GenBank/DDBJ whole genome shotgun (WGS) entry which is preliminary data.</text>
</comment>
<keyword evidence="2" id="KW-1185">Reference proteome</keyword>
<sequence>MVARLLVQYRPCLIKSHVAVLKLLVSAALLQHNQLCTEAERLAFLRGLQDIEHPVSRVKCCSPHPTVSQSTGALPSWIPPHIHSELLCLEKIPAFRGLIASLSTSPMQWQEYLHLPSSSVAGTVPFHSHSHLSLLQRALLWKTMLPDCLEGLADTMAVYHLNLLGQTAENEAPHTGNPEALLRCLVKHEGPIILTLPSPKGDKWTSIQPLHLINKLARCAAQTSEVQVKVISFGALCYTKAVLSMLDKAVHDGHWLVFNNCHLLEQWDDKVVTQLSRLISFRAAVRMCALPLVCDSPWDLKEELSFSLQQVVSITQRQSLAGVTTENMELLLRCAIFHSVLLQRQTYKYLGQEIIYKWTQEDLLALMDAHTCIASLCHDKTKALQYIADLSVLQQILEQDLRDAENINDALVLGFSSDVAAKIIKFHSHNLNILLQASQTPSRTARSLCTEQLEQPATLPSYSHARDRLLTLKSYLAQKNDGTDINAGSVPHSPLRDFLQTEWDDLIDSVSLLLSQLQQPVRYNTPTFASLLKLTDLSHFERRAVVAPCLSLAP</sequence>